<dbReference type="PANTHER" id="PTHR43646:SF2">
    <property type="entry name" value="GLYCOSYLTRANSFERASE 2-LIKE DOMAIN-CONTAINING PROTEIN"/>
    <property type="match status" value="1"/>
</dbReference>
<evidence type="ECO:0000256" key="1">
    <source>
        <dbReference type="ARBA" id="ARBA00004236"/>
    </source>
</evidence>
<keyword evidence="8" id="KW-1185">Reference proteome</keyword>
<evidence type="ECO:0000256" key="5">
    <source>
        <dbReference type="ARBA" id="ARBA00023136"/>
    </source>
</evidence>
<keyword evidence="5" id="KW-0472">Membrane</keyword>
<dbReference type="EMBL" id="CP015093">
    <property type="protein sequence ID" value="APZ52511.1"/>
    <property type="molecule type" value="Genomic_DNA"/>
</dbReference>
<keyword evidence="2" id="KW-1003">Cell membrane</keyword>
<dbReference type="InterPro" id="IPR001173">
    <property type="entry name" value="Glyco_trans_2-like"/>
</dbReference>
<evidence type="ECO:0000313" key="8">
    <source>
        <dbReference type="Proteomes" id="UP000187059"/>
    </source>
</evidence>
<dbReference type="InterPro" id="IPR029044">
    <property type="entry name" value="Nucleotide-diphossugar_trans"/>
</dbReference>
<comment type="subcellular location">
    <subcellularLocation>
        <location evidence="1">Cell membrane</location>
    </subcellularLocation>
</comment>
<evidence type="ECO:0000256" key="3">
    <source>
        <dbReference type="ARBA" id="ARBA00022676"/>
    </source>
</evidence>
<dbReference type="SUPFAM" id="SSF53448">
    <property type="entry name" value="Nucleotide-diphospho-sugar transferases"/>
    <property type="match status" value="1"/>
</dbReference>
<evidence type="ECO:0000313" key="7">
    <source>
        <dbReference type="EMBL" id="APZ52511.1"/>
    </source>
</evidence>
<dbReference type="GO" id="GO:0016757">
    <property type="term" value="F:glycosyltransferase activity"/>
    <property type="evidence" value="ECO:0007669"/>
    <property type="project" value="UniProtKB-KW"/>
</dbReference>
<gene>
    <name evidence="7" type="ORF">Ga0080574_TMP2177</name>
</gene>
<protein>
    <submittedName>
        <fullName evidence="7">Glycosyl transferase family 2</fullName>
    </submittedName>
</protein>
<reference evidence="7 8" key="1">
    <citation type="submission" date="2016-04" db="EMBL/GenBank/DDBJ databases">
        <title>Deep-sea bacteria in the southern Pacific.</title>
        <authorList>
            <person name="Tang K."/>
        </authorList>
    </citation>
    <scope>NUCLEOTIDE SEQUENCE [LARGE SCALE GENOMIC DNA]</scope>
    <source>
        <strain evidence="7 8">JLT2014</strain>
    </source>
</reference>
<proteinExistence type="predicted"/>
<dbReference type="GO" id="GO:0005886">
    <property type="term" value="C:plasma membrane"/>
    <property type="evidence" value="ECO:0007669"/>
    <property type="project" value="UniProtKB-SubCell"/>
</dbReference>
<accession>A0A1P8USY3</accession>
<dbReference type="PANTHER" id="PTHR43646">
    <property type="entry name" value="GLYCOSYLTRANSFERASE"/>
    <property type="match status" value="1"/>
</dbReference>
<name>A0A1P8USY3_9RHOB</name>
<dbReference type="Proteomes" id="UP000187059">
    <property type="component" value="Chromosome"/>
</dbReference>
<organism evidence="7 8">
    <name type="scientific">Salipiger abyssi</name>
    <dbReference type="NCBI Taxonomy" id="1250539"/>
    <lineage>
        <taxon>Bacteria</taxon>
        <taxon>Pseudomonadati</taxon>
        <taxon>Pseudomonadota</taxon>
        <taxon>Alphaproteobacteria</taxon>
        <taxon>Rhodobacterales</taxon>
        <taxon>Roseobacteraceae</taxon>
        <taxon>Salipiger</taxon>
    </lineage>
</organism>
<feature type="domain" description="Glycosyltransferase 2-like" evidence="6">
    <location>
        <begin position="21"/>
        <end position="159"/>
    </location>
</feature>
<evidence type="ECO:0000259" key="6">
    <source>
        <dbReference type="Pfam" id="PF00535"/>
    </source>
</evidence>
<dbReference type="Gene3D" id="3.90.550.10">
    <property type="entry name" value="Spore Coat Polysaccharide Biosynthesis Protein SpsA, Chain A"/>
    <property type="match status" value="1"/>
</dbReference>
<dbReference type="AlphaFoldDB" id="A0A1P8USY3"/>
<evidence type="ECO:0000256" key="2">
    <source>
        <dbReference type="ARBA" id="ARBA00022475"/>
    </source>
</evidence>
<keyword evidence="3" id="KW-0328">Glycosyltransferase</keyword>
<dbReference type="STRING" id="1250539.Ga0080574_TMP2177"/>
<dbReference type="KEGG" id="paby:Ga0080574_TMP2177"/>
<evidence type="ECO:0000256" key="4">
    <source>
        <dbReference type="ARBA" id="ARBA00022679"/>
    </source>
</evidence>
<dbReference type="Pfam" id="PF00535">
    <property type="entry name" value="Glycos_transf_2"/>
    <property type="match status" value="1"/>
</dbReference>
<keyword evidence="4 7" id="KW-0808">Transferase</keyword>
<sequence>MAGLVRIMTGKRNFANVPAMSVILPASNEAALIGGCLRALSASHWSDAGPIEVIVIANGCRDDTAERARAEAPGFAARGWELRVIERAEGGKLGALNAGDEAARACVRVYLDADVTVSPELMDQIHAALSKETPGYASGRVRITAKSWVSRAYARIWRRVPFMARGVPGCGVFAVNAAGRARWGAFPDIISDDTFVRLSFAPEERAGVPAPYDWPIAEGFGNLVRVRRRQDAGVAEIAARYPDLLANDDKMPFPASRKLVMALRDPLGFAVYSGVALAVRLRPAAEGWSRGR</sequence>